<dbReference type="AlphaFoldDB" id="A0A2Z2I0P3"/>
<feature type="compositionally biased region" description="Basic and acidic residues" evidence="1">
    <location>
        <begin position="433"/>
        <end position="443"/>
    </location>
</feature>
<proteinExistence type="predicted"/>
<dbReference type="GeneID" id="32895702"/>
<dbReference type="SUPFAM" id="SSF51126">
    <property type="entry name" value="Pectin lyase-like"/>
    <property type="match status" value="1"/>
</dbReference>
<dbReference type="Proteomes" id="UP000250088">
    <property type="component" value="Chromosome"/>
</dbReference>
<dbReference type="EMBL" id="CP019893">
    <property type="protein sequence ID" value="ARS91164.1"/>
    <property type="molecule type" value="Genomic_DNA"/>
</dbReference>
<feature type="region of interest" description="Disordered" evidence="1">
    <location>
        <begin position="34"/>
        <end position="75"/>
    </location>
</feature>
<reference evidence="3" key="1">
    <citation type="submission" date="2017-02" db="EMBL/GenBank/DDBJ databases">
        <title>Natronthermophilus aegyptiacus gen. nov.,sp. nov., an aerobic, extremely halophilic alkalithermophilic archaeon isolated from the athalassohaline Wadi An Natrun, Egypt.</title>
        <authorList>
            <person name="Zhao B."/>
        </authorList>
    </citation>
    <scope>NUCLEOTIDE SEQUENCE [LARGE SCALE GENOMIC DNA]</scope>
    <source>
        <strain evidence="3">JW/NM-HA 15</strain>
    </source>
</reference>
<dbReference type="KEGG" id="naj:B1756_16475"/>
<evidence type="ECO:0000256" key="1">
    <source>
        <dbReference type="SAM" id="MobiDB-lite"/>
    </source>
</evidence>
<evidence type="ECO:0008006" key="4">
    <source>
        <dbReference type="Google" id="ProtNLM"/>
    </source>
</evidence>
<dbReference type="InterPro" id="IPR012334">
    <property type="entry name" value="Pectin_lyas_fold"/>
</dbReference>
<gene>
    <name evidence="2" type="ORF">B1756_16475</name>
</gene>
<name>A0A2Z2I0P3_9EURY</name>
<accession>A0A2Z2I0P3</accession>
<organism evidence="2 3">
    <name type="scientific">Natrarchaeobaculum aegyptiacum</name>
    <dbReference type="NCBI Taxonomy" id="745377"/>
    <lineage>
        <taxon>Archaea</taxon>
        <taxon>Methanobacteriati</taxon>
        <taxon>Methanobacteriota</taxon>
        <taxon>Stenosarchaea group</taxon>
        <taxon>Halobacteria</taxon>
        <taxon>Halobacteriales</taxon>
        <taxon>Natrialbaceae</taxon>
        <taxon>Natrarchaeobaculum</taxon>
    </lineage>
</organism>
<sequence>MGDSLEGTGFGRRSFLLGSSLAVVGAAGCLETDPTAEEFDGGDGGGNGGGDDGDPDATVSGTEAPEPDFTVGDSDDADYETVQQAYDALESGDVIGLEPGTHTLQPDVDNARAGDGEDLTKTYTYVGDPDEETTLEFVTPEARSFVVRGPQRFKPEDGPPGFWHLTLDVPEDVTFARIDDDELDEYDGEYDGDADSYSEAQSDVNFCTVHGSLDGPVSATESVFYDALAHELSPRDCHFMGTVRGSRITARRCQFDGQLRSDNGWVTDSVIEGTANLNNVTLIRCDLDGGLNVTGHGRVENCVIEPQPDSRQAISISSSYRVDITDSVIHGTVRSNQDGSYIDKFELNVFDVPSSTRWIIDGAPATDIYLNAFVGGDVRITTDSGDLSSFPADDLTLYDRERELGNYYSEWDGEEAADGILKARTLPGDDGEMDRYPLAHDDLESYVEDEDDD</sequence>
<feature type="region of interest" description="Disordered" evidence="1">
    <location>
        <begin position="424"/>
        <end position="453"/>
    </location>
</feature>
<dbReference type="Gene3D" id="2.160.20.10">
    <property type="entry name" value="Single-stranded right-handed beta-helix, Pectin lyase-like"/>
    <property type="match status" value="1"/>
</dbReference>
<dbReference type="InterPro" id="IPR011050">
    <property type="entry name" value="Pectin_lyase_fold/virulence"/>
</dbReference>
<feature type="compositionally biased region" description="Acidic residues" evidence="1">
    <location>
        <begin position="444"/>
        <end position="453"/>
    </location>
</feature>
<dbReference type="OrthoDB" id="204363at2157"/>
<evidence type="ECO:0000313" key="3">
    <source>
        <dbReference type="Proteomes" id="UP000250088"/>
    </source>
</evidence>
<evidence type="ECO:0000313" key="2">
    <source>
        <dbReference type="EMBL" id="ARS91164.1"/>
    </source>
</evidence>
<keyword evidence="3" id="KW-1185">Reference proteome</keyword>
<dbReference type="RefSeq" id="WP_086889533.1">
    <property type="nucleotide sequence ID" value="NZ_CP019893.1"/>
</dbReference>
<protein>
    <recommendedName>
        <fullName evidence="4">Right handed beta helix domain-containing protein</fullName>
    </recommendedName>
</protein>